<dbReference type="Proteomes" id="UP000691718">
    <property type="component" value="Unassembled WGS sequence"/>
</dbReference>
<comment type="caution">
    <text evidence="1">The sequence shown here is derived from an EMBL/GenBank/DDBJ whole genome shotgun (WGS) entry which is preliminary data.</text>
</comment>
<keyword evidence="2" id="KW-1185">Reference proteome</keyword>
<protein>
    <submittedName>
        <fullName evidence="1">(apollo) hypothetical protein</fullName>
    </submittedName>
</protein>
<dbReference type="OrthoDB" id="116216at2759"/>
<dbReference type="EMBL" id="CAJQZP010000272">
    <property type="protein sequence ID" value="CAG4951694.1"/>
    <property type="molecule type" value="Genomic_DNA"/>
</dbReference>
<dbReference type="AlphaFoldDB" id="A0A8S3WC49"/>
<sequence length="89" mass="10318">MTPTRPVVTDDHFEENCVSPTSKVGSVQAQNADKWIEANDGLRAFYLRRSKITCDYLWRRYAIRRLSRTRILDCLNSTPKMQTLMPEPG</sequence>
<organism evidence="1 2">
    <name type="scientific">Parnassius apollo</name>
    <name type="common">Apollo butterfly</name>
    <name type="synonym">Papilio apollo</name>
    <dbReference type="NCBI Taxonomy" id="110799"/>
    <lineage>
        <taxon>Eukaryota</taxon>
        <taxon>Metazoa</taxon>
        <taxon>Ecdysozoa</taxon>
        <taxon>Arthropoda</taxon>
        <taxon>Hexapoda</taxon>
        <taxon>Insecta</taxon>
        <taxon>Pterygota</taxon>
        <taxon>Neoptera</taxon>
        <taxon>Endopterygota</taxon>
        <taxon>Lepidoptera</taxon>
        <taxon>Glossata</taxon>
        <taxon>Ditrysia</taxon>
        <taxon>Papilionoidea</taxon>
        <taxon>Papilionidae</taxon>
        <taxon>Parnassiinae</taxon>
        <taxon>Parnassini</taxon>
        <taxon>Parnassius</taxon>
        <taxon>Parnassius</taxon>
    </lineage>
</organism>
<gene>
    <name evidence="1" type="ORF">PAPOLLO_LOCUS4451</name>
</gene>
<accession>A0A8S3WC49</accession>
<evidence type="ECO:0000313" key="2">
    <source>
        <dbReference type="Proteomes" id="UP000691718"/>
    </source>
</evidence>
<proteinExistence type="predicted"/>
<name>A0A8S3WC49_PARAO</name>
<evidence type="ECO:0000313" key="1">
    <source>
        <dbReference type="EMBL" id="CAG4951694.1"/>
    </source>
</evidence>
<reference evidence="1" key="1">
    <citation type="submission" date="2021-04" db="EMBL/GenBank/DDBJ databases">
        <authorList>
            <person name="Tunstrom K."/>
        </authorList>
    </citation>
    <scope>NUCLEOTIDE SEQUENCE</scope>
</reference>